<evidence type="ECO:0000313" key="2">
    <source>
        <dbReference type="EMBL" id="PWK24546.1"/>
    </source>
</evidence>
<gene>
    <name evidence="1" type="ORF">HZY62_00205</name>
    <name evidence="2" type="ORF">LX92_00910</name>
</gene>
<accession>A0A316E3A7</accession>
<protein>
    <submittedName>
        <fullName evidence="2">Uncharacterized protein</fullName>
    </submittedName>
</protein>
<dbReference type="Proteomes" id="UP000245667">
    <property type="component" value="Unassembled WGS sequence"/>
</dbReference>
<dbReference type="EMBL" id="JACWLN010000001">
    <property type="protein sequence ID" value="MBD1258992.1"/>
    <property type="molecule type" value="Genomic_DNA"/>
</dbReference>
<evidence type="ECO:0000313" key="4">
    <source>
        <dbReference type="Proteomes" id="UP000651837"/>
    </source>
</evidence>
<name>A0A316E3A7_9FLAO</name>
<dbReference type="EMBL" id="QGGQ01000002">
    <property type="protein sequence ID" value="PWK24546.1"/>
    <property type="molecule type" value="Genomic_DNA"/>
</dbReference>
<dbReference type="Proteomes" id="UP000651837">
    <property type="component" value="Unassembled WGS sequence"/>
</dbReference>
<dbReference type="OrthoDB" id="1404860at2"/>
<keyword evidence="4" id="KW-1185">Reference proteome</keyword>
<evidence type="ECO:0000313" key="3">
    <source>
        <dbReference type="Proteomes" id="UP000245667"/>
    </source>
</evidence>
<comment type="caution">
    <text evidence="2">The sequence shown here is derived from an EMBL/GenBank/DDBJ whole genome shotgun (WGS) entry which is preliminary data.</text>
</comment>
<dbReference type="AlphaFoldDB" id="A0A316E3A7"/>
<evidence type="ECO:0000313" key="1">
    <source>
        <dbReference type="EMBL" id="MBD1258992.1"/>
    </source>
</evidence>
<sequence length="418" mass="48061">MGKSRTIMVVMGMLFFIMAPRVNAQFFKKLKQQAEEKLTEKANKEVDDIFTGNKDTTKKEEGAKELGTVKTDENKVVPPTAIPQSTTTFNESDYLVYKSPDPAFHDIYVQKFKGLPRFGSCNFYTMPNNPKMPVSTPEVNEKRVKMKMGYNAFLLLARMHTLKGHFKVMDRTALTPISKPLVEEEVKSNMAQGYLMNFAFLMGTDALKKEYFMNDRNGTGNAPIVSKWGGQYADDFTENEKYVAFVEKYLDKILQWNQTFFEDATEDFQFVVPLEFKASYDFDKNGFWVQLPTKRRSSYSMDFGSTRDNYFFEFLPKTPYGQQILNKTQQVEHINAEVLFKMDPAAAEALINDKTKNPQMVVKVKVVYEGFRPENPTIYAPKYTYHLLDPIMELYSDAGLTSKIGEINLENLIYKGSN</sequence>
<organism evidence="2 3">
    <name type="scientific">Maribacter polysiphoniae</name>
    <dbReference type="NCBI Taxonomy" id="429344"/>
    <lineage>
        <taxon>Bacteria</taxon>
        <taxon>Pseudomonadati</taxon>
        <taxon>Bacteroidota</taxon>
        <taxon>Flavobacteriia</taxon>
        <taxon>Flavobacteriales</taxon>
        <taxon>Flavobacteriaceae</taxon>
        <taxon>Maribacter</taxon>
    </lineage>
</organism>
<dbReference type="RefSeq" id="WP_109649110.1">
    <property type="nucleotide sequence ID" value="NZ_JACWLN010000001.1"/>
</dbReference>
<reference evidence="2 3" key="1">
    <citation type="submission" date="2018-05" db="EMBL/GenBank/DDBJ databases">
        <title>Genomic Encyclopedia of Archaeal and Bacterial Type Strains, Phase II (KMG-II): from individual species to whole genera.</title>
        <authorList>
            <person name="Goeker M."/>
        </authorList>
    </citation>
    <scope>NUCLEOTIDE SEQUENCE [LARGE SCALE GENOMIC DNA]</scope>
    <source>
        <strain evidence="2 3">DSM 23514</strain>
    </source>
</reference>
<proteinExistence type="predicted"/>
<reference evidence="1 4" key="2">
    <citation type="submission" date="2020-07" db="EMBL/GenBank/DDBJ databases">
        <title>The draft genome sequence of Maribacter polysiphoniae KCTC 22021.</title>
        <authorList>
            <person name="Mu L."/>
        </authorList>
    </citation>
    <scope>NUCLEOTIDE SEQUENCE [LARGE SCALE GENOMIC DNA]</scope>
    <source>
        <strain evidence="1 4">KCTC 22021</strain>
    </source>
</reference>